<dbReference type="Proteomes" id="UP001497644">
    <property type="component" value="Chromosome 12"/>
</dbReference>
<accession>A0AAV2NAI6</accession>
<organism evidence="1 2">
    <name type="scientific">Lasius platythorax</name>
    <dbReference type="NCBI Taxonomy" id="488582"/>
    <lineage>
        <taxon>Eukaryota</taxon>
        <taxon>Metazoa</taxon>
        <taxon>Ecdysozoa</taxon>
        <taxon>Arthropoda</taxon>
        <taxon>Hexapoda</taxon>
        <taxon>Insecta</taxon>
        <taxon>Pterygota</taxon>
        <taxon>Neoptera</taxon>
        <taxon>Endopterygota</taxon>
        <taxon>Hymenoptera</taxon>
        <taxon>Apocrita</taxon>
        <taxon>Aculeata</taxon>
        <taxon>Formicoidea</taxon>
        <taxon>Formicidae</taxon>
        <taxon>Formicinae</taxon>
        <taxon>Lasius</taxon>
        <taxon>Lasius</taxon>
    </lineage>
</organism>
<protein>
    <submittedName>
        <fullName evidence="1">Uncharacterized protein</fullName>
    </submittedName>
</protein>
<dbReference type="EMBL" id="OZ034835">
    <property type="protein sequence ID" value="CAL1677128.1"/>
    <property type="molecule type" value="Genomic_DNA"/>
</dbReference>
<evidence type="ECO:0000313" key="1">
    <source>
        <dbReference type="EMBL" id="CAL1677128.1"/>
    </source>
</evidence>
<keyword evidence="2" id="KW-1185">Reference proteome</keyword>
<name>A0AAV2NAI6_9HYME</name>
<dbReference type="AlphaFoldDB" id="A0AAV2NAI6"/>
<evidence type="ECO:0000313" key="2">
    <source>
        <dbReference type="Proteomes" id="UP001497644"/>
    </source>
</evidence>
<proteinExistence type="predicted"/>
<gene>
    <name evidence="1" type="ORF">LPLAT_LOCUS3190</name>
</gene>
<reference evidence="1" key="1">
    <citation type="submission" date="2024-04" db="EMBL/GenBank/DDBJ databases">
        <authorList>
            <consortium name="Molecular Ecology Group"/>
        </authorList>
    </citation>
    <scope>NUCLEOTIDE SEQUENCE</scope>
</reference>
<sequence>MMHLSSMRGQRALNVKWMRVLEPDEEKRHSRVTIEITSRVIVVAAHNSSGNSGNGGGTYALPRAADIHEISNWQIVDFNSARGKIRARMRILDF</sequence>